<keyword evidence="2" id="KW-1185">Reference proteome</keyword>
<reference evidence="1 2" key="1">
    <citation type="submission" date="2018-04" db="EMBL/GenBank/DDBJ databases">
        <title>Novel species isolated from glacier.</title>
        <authorList>
            <person name="Liu Q."/>
            <person name="Xin Y.-H."/>
        </authorList>
    </citation>
    <scope>NUCLEOTIDE SEQUENCE [LARGE SCALE GENOMIC DNA]</scope>
    <source>
        <strain evidence="1 2">GT1R17</strain>
    </source>
</reference>
<gene>
    <name evidence="1" type="ORF">CJD38_17795</name>
</gene>
<proteinExistence type="predicted"/>
<dbReference type="RefSeq" id="WP_107941759.1">
    <property type="nucleotide sequence ID" value="NZ_QANS01000009.1"/>
</dbReference>
<accession>A0A2T5MBD2</accession>
<dbReference type="InterPro" id="IPR007709">
    <property type="entry name" value="N-FG_amidohydro"/>
</dbReference>
<dbReference type="GO" id="GO:0016787">
    <property type="term" value="F:hydrolase activity"/>
    <property type="evidence" value="ECO:0007669"/>
    <property type="project" value="UniProtKB-KW"/>
</dbReference>
<protein>
    <submittedName>
        <fullName evidence="1">N-formylglutamate amidohydrolase</fullName>
    </submittedName>
</protein>
<dbReference type="EMBL" id="QANS01000009">
    <property type="protein sequence ID" value="PTU28288.1"/>
    <property type="molecule type" value="Genomic_DNA"/>
</dbReference>
<name>A0A2T5MBD2_9GAMM</name>
<dbReference type="SUPFAM" id="SSF53187">
    <property type="entry name" value="Zn-dependent exopeptidases"/>
    <property type="match status" value="1"/>
</dbReference>
<evidence type="ECO:0000313" key="1">
    <source>
        <dbReference type="EMBL" id="PTU28288.1"/>
    </source>
</evidence>
<dbReference type="Proteomes" id="UP000244248">
    <property type="component" value="Unassembled WGS sequence"/>
</dbReference>
<keyword evidence="1" id="KW-0378">Hydrolase</keyword>
<dbReference type="OrthoDB" id="9815326at2"/>
<dbReference type="AlphaFoldDB" id="A0A2T5MBD2"/>
<evidence type="ECO:0000313" key="2">
    <source>
        <dbReference type="Proteomes" id="UP000244248"/>
    </source>
</evidence>
<comment type="caution">
    <text evidence="1">The sequence shown here is derived from an EMBL/GenBank/DDBJ whole genome shotgun (WGS) entry which is preliminary data.</text>
</comment>
<dbReference type="PIRSF" id="PIRSF029730">
    <property type="entry name" value="UCP029730"/>
    <property type="match status" value="1"/>
</dbReference>
<dbReference type="Gene3D" id="3.40.630.40">
    <property type="entry name" value="Zn-dependent exopeptidases"/>
    <property type="match status" value="1"/>
</dbReference>
<dbReference type="Pfam" id="PF05013">
    <property type="entry name" value="FGase"/>
    <property type="match status" value="1"/>
</dbReference>
<sequence>MTLRTDDSANEPLLGAHEPQPIRVENAAGQSAYFLICDHAGTRIPEKLDSLGLPEAEVQRHIGWDIGAAALALKLADKLDATVILQPYSRLVIDCNRPLNSPDSIAKISERTLIPGNQHISKNDAQKRRDEIFTPYHRRIREELDSRESRGQAMVLIAVHSFTPVYLDQKRPWHVGVLYNRDARLAHLLSAALRAEEDLVVGENEPYSVSDETDYTVPEYGERRKIPHVEIEIRQDLIADEIGQEAWALRLTRLLKTLVEPLKLL</sequence>
<organism evidence="1 2">
    <name type="scientific">Stenotrophobium rhamnosiphilum</name>
    <dbReference type="NCBI Taxonomy" id="2029166"/>
    <lineage>
        <taxon>Bacteria</taxon>
        <taxon>Pseudomonadati</taxon>
        <taxon>Pseudomonadota</taxon>
        <taxon>Gammaproteobacteria</taxon>
        <taxon>Nevskiales</taxon>
        <taxon>Nevskiaceae</taxon>
        <taxon>Stenotrophobium</taxon>
    </lineage>
</organism>
<dbReference type="InterPro" id="IPR011227">
    <property type="entry name" value="UCP029730"/>
</dbReference>